<evidence type="ECO:0000313" key="1">
    <source>
        <dbReference type="EMBL" id="TXE18873.1"/>
    </source>
</evidence>
<dbReference type="Gene3D" id="3.40.50.300">
    <property type="entry name" value="P-loop containing nucleotide triphosphate hydrolases"/>
    <property type="match status" value="1"/>
</dbReference>
<dbReference type="AlphaFoldDB" id="A0A5C7BC58"/>
<gene>
    <name evidence="1" type="ORF">ES692_05325</name>
</gene>
<name>A0A5C7BC58_9FLAO</name>
<dbReference type="OrthoDB" id="1116059at2"/>
<dbReference type="InterPro" id="IPR027417">
    <property type="entry name" value="P-loop_NTPase"/>
</dbReference>
<evidence type="ECO:0008006" key="3">
    <source>
        <dbReference type="Google" id="ProtNLM"/>
    </source>
</evidence>
<dbReference type="STRING" id="1123037.GCA_000425305_02676"/>
<protein>
    <recommendedName>
        <fullName evidence="3">Serine kinase</fullName>
    </recommendedName>
</protein>
<comment type="caution">
    <text evidence="1">The sequence shown here is derived from an EMBL/GenBank/DDBJ whole genome shotgun (WGS) entry which is preliminary data.</text>
</comment>
<keyword evidence="2" id="KW-1185">Reference proteome</keyword>
<evidence type="ECO:0000313" key="2">
    <source>
        <dbReference type="Proteomes" id="UP000321938"/>
    </source>
</evidence>
<proteinExistence type="predicted"/>
<reference evidence="1 2" key="1">
    <citation type="submission" date="2019-08" db="EMBL/GenBank/DDBJ databases">
        <title>Genome of Psychroserpens burtonensis ACAM 167.</title>
        <authorList>
            <person name="Bowman J.P."/>
        </authorList>
    </citation>
    <scope>NUCLEOTIDE SEQUENCE [LARGE SCALE GENOMIC DNA]</scope>
    <source>
        <strain evidence="1 2">ACAM 167</strain>
    </source>
</reference>
<accession>A0A5C7BC58</accession>
<dbReference type="RefSeq" id="WP_147231301.1">
    <property type="nucleotide sequence ID" value="NZ_VOSB01000006.1"/>
</dbReference>
<organism evidence="1 2">
    <name type="scientific">Psychroserpens burtonensis</name>
    <dbReference type="NCBI Taxonomy" id="49278"/>
    <lineage>
        <taxon>Bacteria</taxon>
        <taxon>Pseudomonadati</taxon>
        <taxon>Bacteroidota</taxon>
        <taxon>Flavobacteriia</taxon>
        <taxon>Flavobacteriales</taxon>
        <taxon>Flavobacteriaceae</taxon>
        <taxon>Psychroserpens</taxon>
    </lineage>
</organism>
<sequence length="377" mass="43647">MKTNLAPKHVRNINDTFLLWFKASNRYVIVSSSVWTLIGIYIKEDTRNSFVDELKTSLQIEDSKCQDLFDDISSFLIDSNTHTHTKTEPLNRIIIPKVNCVTFYKFKTTVIKVNFETPLIQSIIHPQIAHHQTAVTPNTFKEFHIFKNKDYLYLFRNNTYLNHYKTKDLHLLQGRFALELTNAIHKTIIDNWVATFHASTIANSKESIMIIGDSGNGKSTLSALLMADGFDLLADDFTPMYEDMNLYRYPSAISIKTGAFSLLESKIPGFHSLRTHTNGPKKVNLKYVPQNQRLDHKTSNFDCKTIVYVKFDENKRSELNPISVENILQTLIPDSWISPNEKHALKFMNWLSDITCYELSYSNNNFAIRKFKELFDH</sequence>
<dbReference type="EMBL" id="VOSB01000006">
    <property type="protein sequence ID" value="TXE18873.1"/>
    <property type="molecule type" value="Genomic_DNA"/>
</dbReference>
<dbReference type="SUPFAM" id="SSF53795">
    <property type="entry name" value="PEP carboxykinase-like"/>
    <property type="match status" value="1"/>
</dbReference>
<dbReference type="Proteomes" id="UP000321938">
    <property type="component" value="Unassembled WGS sequence"/>
</dbReference>